<reference evidence="3 4" key="1">
    <citation type="submission" date="2019-03" db="EMBL/GenBank/DDBJ databases">
        <title>Draft genome sequences of novel Actinobacteria.</title>
        <authorList>
            <person name="Sahin N."/>
            <person name="Ay H."/>
            <person name="Saygin H."/>
        </authorList>
    </citation>
    <scope>NUCLEOTIDE SEQUENCE [LARGE SCALE GENOMIC DNA]</scope>
    <source>
        <strain evidence="3 4">7K502</strain>
    </source>
</reference>
<dbReference type="Pfam" id="PF02515">
    <property type="entry name" value="CoA_transf_3"/>
    <property type="match status" value="1"/>
</dbReference>
<dbReference type="Proteomes" id="UP000294947">
    <property type="component" value="Unassembled WGS sequence"/>
</dbReference>
<organism evidence="3 4">
    <name type="scientific">Saccharopolyspora elongata</name>
    <dbReference type="NCBI Taxonomy" id="2530387"/>
    <lineage>
        <taxon>Bacteria</taxon>
        <taxon>Bacillati</taxon>
        <taxon>Actinomycetota</taxon>
        <taxon>Actinomycetes</taxon>
        <taxon>Pseudonocardiales</taxon>
        <taxon>Pseudonocardiaceae</taxon>
        <taxon>Saccharopolyspora</taxon>
    </lineage>
</organism>
<name>A0A4R4YIX8_9PSEU</name>
<dbReference type="Gene3D" id="3.40.50.10540">
    <property type="entry name" value="Crotonobetainyl-coa:carnitine coa-transferase, domain 1"/>
    <property type="match status" value="1"/>
</dbReference>
<dbReference type="AlphaFoldDB" id="A0A4R4YIX8"/>
<protein>
    <submittedName>
        <fullName evidence="3">Uncharacterized protein</fullName>
    </submittedName>
</protein>
<proteinExistence type="predicted"/>
<dbReference type="OrthoDB" id="9797653at2"/>
<dbReference type="InterPro" id="IPR023606">
    <property type="entry name" value="CoA-Trfase_III_dom_1_sf"/>
</dbReference>
<feature type="compositionally biased region" description="Basic and acidic residues" evidence="2">
    <location>
        <begin position="148"/>
        <end position="169"/>
    </location>
</feature>
<dbReference type="PANTHER" id="PTHR48207:SF3">
    <property type="entry name" value="SUCCINATE--HYDROXYMETHYLGLUTARATE COA-TRANSFERASE"/>
    <property type="match status" value="1"/>
</dbReference>
<evidence type="ECO:0000313" key="3">
    <source>
        <dbReference type="EMBL" id="TDD44260.1"/>
    </source>
</evidence>
<dbReference type="SUPFAM" id="SSF52096">
    <property type="entry name" value="ClpP/crotonase"/>
    <property type="match status" value="1"/>
</dbReference>
<dbReference type="InterPro" id="IPR001753">
    <property type="entry name" value="Enoyl-CoA_hydra/iso"/>
</dbReference>
<dbReference type="RefSeq" id="WP_132488830.1">
    <property type="nucleotide sequence ID" value="NZ_SMKW01000034.1"/>
</dbReference>
<sequence length="551" mass="58773">MIRALELAVACDVRLVTTRSSFGLPEIKLGIPSVIDAGLLQQYVGLGHAKEMILTGDLYPATAPQLAGLCNRLVEPSGLEEVLETFLAKVTSHTTTVLASQKRLFETWQNTTTNVGIDVGVGEFVGTFAAADTMEALTRYGAELGIERESAVGDGPPRRSDPQQCENRRGHPRMTKPLEGMLVVSLEQAVAAPLATCRLADAGARVIKIERTSGDFARGYDRAVHGESAYFVWLNRGKESICLDFTREEDAALLRAMISRADVFVQNLGPGAAARAGLEAESLVEANPRLVACTISGYGRTGPYAQMKAYDLLIQAESGLASVTGTPEAPGRVGVSACDIAAGLSAHAGIVEALLRRATTGSGGVVDVSMFAAMAEWMAVPLLHWEHQHTIWPRVGLNHPVIAPYGAYPTAGEGMVLVGIQNDVQWRRFAERLLDRPELAGDERYATNVERVAHRAEIDGLVEGFLAPLTADEAVARLVQVDIPCARINGVPELAAHPQLSRLGVDTPAGTVSVTAPPTQHSTWSLESASVPALDQHGAALREEFATTEAP</sequence>
<evidence type="ECO:0000256" key="2">
    <source>
        <dbReference type="SAM" id="MobiDB-lite"/>
    </source>
</evidence>
<evidence type="ECO:0000256" key="1">
    <source>
        <dbReference type="ARBA" id="ARBA00022679"/>
    </source>
</evidence>
<dbReference type="InterPro" id="IPR050483">
    <property type="entry name" value="CoA-transferase_III_domain"/>
</dbReference>
<dbReference type="SUPFAM" id="SSF89796">
    <property type="entry name" value="CoA-transferase family III (CaiB/BaiF)"/>
    <property type="match status" value="1"/>
</dbReference>
<dbReference type="Gene3D" id="3.90.226.10">
    <property type="entry name" value="2-enoyl-CoA Hydratase, Chain A, domain 1"/>
    <property type="match status" value="1"/>
</dbReference>
<feature type="region of interest" description="Disordered" evidence="2">
    <location>
        <begin position="148"/>
        <end position="176"/>
    </location>
</feature>
<keyword evidence="1" id="KW-0808">Transferase</keyword>
<dbReference type="InterPro" id="IPR044855">
    <property type="entry name" value="CoA-Trfase_III_dom3_sf"/>
</dbReference>
<keyword evidence="4" id="KW-1185">Reference proteome</keyword>
<accession>A0A4R4YIX8</accession>
<evidence type="ECO:0000313" key="4">
    <source>
        <dbReference type="Proteomes" id="UP000294947"/>
    </source>
</evidence>
<dbReference type="Gene3D" id="3.30.1540.10">
    <property type="entry name" value="formyl-coa transferase, domain 3"/>
    <property type="match status" value="1"/>
</dbReference>
<dbReference type="EMBL" id="SMKW01000034">
    <property type="protein sequence ID" value="TDD44260.1"/>
    <property type="molecule type" value="Genomic_DNA"/>
</dbReference>
<dbReference type="CDD" id="cd06558">
    <property type="entry name" value="crotonase-like"/>
    <property type="match status" value="1"/>
</dbReference>
<comment type="caution">
    <text evidence="3">The sequence shown here is derived from an EMBL/GenBank/DDBJ whole genome shotgun (WGS) entry which is preliminary data.</text>
</comment>
<dbReference type="InterPro" id="IPR029045">
    <property type="entry name" value="ClpP/crotonase-like_dom_sf"/>
</dbReference>
<dbReference type="GO" id="GO:0008410">
    <property type="term" value="F:CoA-transferase activity"/>
    <property type="evidence" value="ECO:0007669"/>
    <property type="project" value="TreeGrafter"/>
</dbReference>
<dbReference type="PANTHER" id="PTHR48207">
    <property type="entry name" value="SUCCINATE--HYDROXYMETHYLGLUTARATE COA-TRANSFERASE"/>
    <property type="match status" value="1"/>
</dbReference>
<gene>
    <name evidence="3" type="ORF">E1288_24355</name>
</gene>
<dbReference type="Pfam" id="PF00378">
    <property type="entry name" value="ECH_1"/>
    <property type="match status" value="1"/>
</dbReference>
<dbReference type="InterPro" id="IPR003673">
    <property type="entry name" value="CoA-Trfase_fam_III"/>
</dbReference>